<dbReference type="EMBL" id="JBFDAH010000058">
    <property type="protein sequence ID" value="MEW4368070.1"/>
    <property type="molecule type" value="Genomic_DNA"/>
</dbReference>
<proteinExistence type="predicted"/>
<dbReference type="RefSeq" id="WP_367024420.1">
    <property type="nucleotide sequence ID" value="NZ_JBFDAH010000058.1"/>
</dbReference>
<dbReference type="Proteomes" id="UP001554427">
    <property type="component" value="Unassembled WGS sequence"/>
</dbReference>
<reference evidence="1 2" key="1">
    <citation type="submission" date="2024-06" db="EMBL/GenBank/DDBJ databases">
        <title>Aliikangiella maris sp. nov., sp. nov., a phycosphere bacterium isolated from seawater and ecosystem role in Phaeocystis globosa blooms.</title>
        <authorList>
            <person name="Li F."/>
        </authorList>
    </citation>
    <scope>NUCLEOTIDE SEQUENCE [LARGE SCALE GENOMIC DNA]</scope>
    <source>
        <strain evidence="1 2">GXAS 306</strain>
    </source>
</reference>
<protein>
    <submittedName>
        <fullName evidence="1">Uncharacterized protein</fullName>
    </submittedName>
</protein>
<evidence type="ECO:0000313" key="2">
    <source>
        <dbReference type="Proteomes" id="UP001554427"/>
    </source>
</evidence>
<comment type="caution">
    <text evidence="1">The sequence shown here is derived from an EMBL/GenBank/DDBJ whole genome shotgun (WGS) entry which is preliminary data.</text>
</comment>
<sequence>MHHLNWPVGKIIDVANELQRTGTTGASTSEQIAAAFVLNNMWHLPTCYQDIVEAWERLGEWQYHVKLIKRDYSHLIKAG</sequence>
<gene>
    <name evidence="1" type="ORF">ABVT42_21560</name>
</gene>
<evidence type="ECO:0000313" key="1">
    <source>
        <dbReference type="EMBL" id="MEW4368070.1"/>
    </source>
</evidence>
<name>A0ABV3MV92_9GAMM</name>
<organism evidence="1 2">
    <name type="scientific">Aliikangiella maris</name>
    <dbReference type="NCBI Taxonomy" id="3162458"/>
    <lineage>
        <taxon>Bacteria</taxon>
        <taxon>Pseudomonadati</taxon>
        <taxon>Pseudomonadota</taxon>
        <taxon>Gammaproteobacteria</taxon>
        <taxon>Oceanospirillales</taxon>
        <taxon>Pleioneaceae</taxon>
        <taxon>Aliikangiella</taxon>
    </lineage>
</organism>
<keyword evidence="2" id="KW-1185">Reference proteome</keyword>
<accession>A0ABV3MV92</accession>